<gene>
    <name evidence="1" type="ORF">DA391_06535</name>
</gene>
<evidence type="ECO:0000313" key="1">
    <source>
        <dbReference type="EMBL" id="AVX37333.1"/>
    </source>
</evidence>
<dbReference type="Proteomes" id="UP000240908">
    <property type="component" value="Chromosome"/>
</dbReference>
<keyword evidence="2" id="KW-1185">Reference proteome</keyword>
<organism evidence="1 2">
    <name type="scientific">Yersinia massiliensis</name>
    <dbReference type="NCBI Taxonomy" id="419257"/>
    <lineage>
        <taxon>Bacteria</taxon>
        <taxon>Pseudomonadati</taxon>
        <taxon>Pseudomonadota</taxon>
        <taxon>Gammaproteobacteria</taxon>
        <taxon>Enterobacterales</taxon>
        <taxon>Yersiniaceae</taxon>
        <taxon>Yersinia</taxon>
    </lineage>
</organism>
<reference evidence="2" key="1">
    <citation type="journal article" date="2018" name="Genome Announc.">
        <title>First complete genome sequence of Yersinia massiliensis.</title>
        <authorList>
            <person name="Thomas M.C."/>
            <person name="Arling V."/>
            <person name="Goji N."/>
            <person name="Janzen T.W."/>
            <person name="Duceppe M.-O."/>
            <person name="Mathews A."/>
            <person name="Carrillo C."/>
            <person name="Amoako K."/>
        </authorList>
    </citation>
    <scope>NUCLEOTIDE SEQUENCE [LARGE SCALE GENOMIC DNA]</scope>
    <source>
        <strain evidence="2">GTA</strain>
    </source>
</reference>
<protein>
    <submittedName>
        <fullName evidence="1">Uncharacterized protein</fullName>
    </submittedName>
</protein>
<dbReference type="EMBL" id="CP028487">
    <property type="protein sequence ID" value="AVX37333.1"/>
    <property type="molecule type" value="Genomic_DNA"/>
</dbReference>
<name>A0ABM6UQP1_9GAMM</name>
<sequence length="82" mass="9164">MLKFRRSSRLALVASIIVVICIKNSDVTFGSTIQKLKVQDNGKSDQQVLAIREISFADLNALDNYYHLTIIGGKYKDAIFEG</sequence>
<proteinExistence type="predicted"/>
<evidence type="ECO:0000313" key="2">
    <source>
        <dbReference type="Proteomes" id="UP000240908"/>
    </source>
</evidence>
<accession>A0ABM6UQP1</accession>